<evidence type="ECO:0000313" key="3">
    <source>
        <dbReference type="EMBL" id="HIW80513.1"/>
    </source>
</evidence>
<reference evidence="3" key="1">
    <citation type="journal article" date="2021" name="PeerJ">
        <title>Extensive microbial diversity within the chicken gut microbiome revealed by metagenomics and culture.</title>
        <authorList>
            <person name="Gilroy R."/>
            <person name="Ravi A."/>
            <person name="Getino M."/>
            <person name="Pursley I."/>
            <person name="Horton D.L."/>
            <person name="Alikhan N.F."/>
            <person name="Baker D."/>
            <person name="Gharbi K."/>
            <person name="Hall N."/>
            <person name="Watson M."/>
            <person name="Adriaenssens E.M."/>
            <person name="Foster-Nyarko E."/>
            <person name="Jarju S."/>
            <person name="Secka A."/>
            <person name="Antonio M."/>
            <person name="Oren A."/>
            <person name="Chaudhuri R.R."/>
            <person name="La Ragione R."/>
            <person name="Hildebrand F."/>
            <person name="Pallen M.J."/>
        </authorList>
    </citation>
    <scope>NUCLEOTIDE SEQUENCE</scope>
    <source>
        <strain evidence="3">CHK195-6426</strain>
    </source>
</reference>
<name>A0A9D1R4U1_9FIRM</name>
<dbReference type="Pfam" id="PF13808">
    <property type="entry name" value="DDE_Tnp_1_assoc"/>
    <property type="match status" value="1"/>
</dbReference>
<feature type="domain" description="Transposase IS4-like" evidence="1">
    <location>
        <begin position="104"/>
        <end position="337"/>
    </location>
</feature>
<dbReference type="Proteomes" id="UP000824265">
    <property type="component" value="Unassembled WGS sequence"/>
</dbReference>
<dbReference type="EMBL" id="DXGH01000014">
    <property type="protein sequence ID" value="HIW80513.1"/>
    <property type="molecule type" value="Genomic_DNA"/>
</dbReference>
<dbReference type="GO" id="GO:0006313">
    <property type="term" value="P:DNA transposition"/>
    <property type="evidence" value="ECO:0007669"/>
    <property type="project" value="InterPro"/>
</dbReference>
<accession>A0A9D1R4U1</accession>
<proteinExistence type="predicted"/>
<dbReference type="PANTHER" id="PTHR30298">
    <property type="entry name" value="H REPEAT-ASSOCIATED PREDICTED TRANSPOSASE"/>
    <property type="match status" value="1"/>
</dbReference>
<dbReference type="InterPro" id="IPR002559">
    <property type="entry name" value="Transposase_11"/>
</dbReference>
<dbReference type="AlphaFoldDB" id="A0A9D1R4U1"/>
<reference evidence="3" key="2">
    <citation type="submission" date="2021-04" db="EMBL/GenBank/DDBJ databases">
        <authorList>
            <person name="Gilroy R."/>
        </authorList>
    </citation>
    <scope>NUCLEOTIDE SEQUENCE</scope>
    <source>
        <strain evidence="3">CHK195-6426</strain>
    </source>
</reference>
<evidence type="ECO:0000259" key="2">
    <source>
        <dbReference type="Pfam" id="PF13808"/>
    </source>
</evidence>
<organism evidence="3 4">
    <name type="scientific">Candidatus Acetatifactor stercoripullorum</name>
    <dbReference type="NCBI Taxonomy" id="2838414"/>
    <lineage>
        <taxon>Bacteria</taxon>
        <taxon>Bacillati</taxon>
        <taxon>Bacillota</taxon>
        <taxon>Clostridia</taxon>
        <taxon>Lachnospirales</taxon>
        <taxon>Lachnospiraceae</taxon>
        <taxon>Acetatifactor</taxon>
    </lineage>
</organism>
<comment type="caution">
    <text evidence="3">The sequence shown here is derived from an EMBL/GenBank/DDBJ whole genome shotgun (WGS) entry which is preliminary data.</text>
</comment>
<feature type="domain" description="H repeat-associated protein N-terminal" evidence="2">
    <location>
        <begin position="8"/>
        <end position="91"/>
    </location>
</feature>
<protein>
    <submittedName>
        <fullName evidence="3">ISAs1 family transposase</fullName>
    </submittedName>
</protein>
<dbReference type="InterPro" id="IPR047647">
    <property type="entry name" value="ISAs1_transpos"/>
</dbReference>
<dbReference type="GO" id="GO:0004803">
    <property type="term" value="F:transposase activity"/>
    <property type="evidence" value="ECO:0007669"/>
    <property type="project" value="InterPro"/>
</dbReference>
<dbReference type="InterPro" id="IPR051698">
    <property type="entry name" value="Transposase_11-like"/>
</dbReference>
<dbReference type="InterPro" id="IPR032806">
    <property type="entry name" value="YbfD_N"/>
</dbReference>
<gene>
    <name evidence="3" type="ORF">H9742_03130</name>
</gene>
<dbReference type="NCBIfam" id="NF033564">
    <property type="entry name" value="transpos_ISAs1"/>
    <property type="match status" value="1"/>
</dbReference>
<dbReference type="Pfam" id="PF01609">
    <property type="entry name" value="DDE_Tnp_1"/>
    <property type="match status" value="1"/>
</dbReference>
<dbReference type="PANTHER" id="PTHR30298:SF0">
    <property type="entry name" value="PROTEIN YBFL-RELATED"/>
    <property type="match status" value="1"/>
</dbReference>
<evidence type="ECO:0000259" key="1">
    <source>
        <dbReference type="Pfam" id="PF01609"/>
    </source>
</evidence>
<dbReference type="GO" id="GO:0003677">
    <property type="term" value="F:DNA binding"/>
    <property type="evidence" value="ECO:0007669"/>
    <property type="project" value="InterPro"/>
</dbReference>
<sequence>MEELLNWMEYIEDARQAKKVRHKLKDILVIVLFATLANADDWVEMELFAKEYQDFLRKYIELKNGIPSHDTLNRVMGMVSQEVLQQLYSKWQELLNRDEGEALKKIICIDGKTMRSNKRKEGKPSHIVSAWSREDGFCLGQKAVEEKSNEITAIPKLLEKIQIKGQIVTIDAMGTQKEIAETIRKKRADYVLAVKGNQATLYEDLKLYFQDAEVQEEIKKKRGYSRTVEKAHGQIEKREYYQTEEIGWLQGKKEWKGIKSIGMEKKTLQDEKGEREEYRYYISSLKTEAESFRRAVRGHWSIESMHWHLDVTFREDANHTIDKQAAQNLNIIRKWSLSILKMMEISKPGLSMRKKRFAIGLSPIKYLEQILSV</sequence>
<evidence type="ECO:0000313" key="4">
    <source>
        <dbReference type="Proteomes" id="UP000824265"/>
    </source>
</evidence>